<gene>
    <name evidence="2" type="ORF">OW729_11230</name>
</gene>
<feature type="transmembrane region" description="Helical" evidence="1">
    <location>
        <begin position="123"/>
        <end position="141"/>
    </location>
</feature>
<dbReference type="EMBL" id="JAPQFJ010000011">
    <property type="protein sequence ID" value="MCY6959176.1"/>
    <property type="molecule type" value="Genomic_DNA"/>
</dbReference>
<keyword evidence="1" id="KW-0812">Transmembrane</keyword>
<dbReference type="GO" id="GO:0006508">
    <property type="term" value="P:proteolysis"/>
    <property type="evidence" value="ECO:0007669"/>
    <property type="project" value="UniProtKB-KW"/>
</dbReference>
<feature type="transmembrane region" description="Helical" evidence="1">
    <location>
        <begin position="216"/>
        <end position="233"/>
    </location>
</feature>
<dbReference type="EC" id="3.4.-.-" evidence="2"/>
<comment type="caution">
    <text evidence="2">The sequence shown here is derived from an EMBL/GenBank/DDBJ whole genome shotgun (WGS) entry which is preliminary data.</text>
</comment>
<dbReference type="Pfam" id="PF10086">
    <property type="entry name" value="YhfC"/>
    <property type="match status" value="1"/>
</dbReference>
<dbReference type="InterPro" id="IPR011397">
    <property type="entry name" value="YhfC"/>
</dbReference>
<reference evidence="2" key="1">
    <citation type="submission" date="2022-12" db="EMBL/GenBank/DDBJ databases">
        <title>Clostridium sp. nov., isolated from industrial wastewater.</title>
        <authorList>
            <person name="Jiayan W."/>
        </authorList>
    </citation>
    <scope>NUCLEOTIDE SEQUENCE</scope>
    <source>
        <strain evidence="2">ZC22-4</strain>
    </source>
</reference>
<sequence length="244" mass="27539">MISNSKLIFMIISTIICFGLPIGLTVYFYKKEKISLFAVFCGALMFIVSQVCLRIPMLQYLNKQPWFINFIKSNTVIYMVLIALSAGIFEEVARFIGIKYILKNRLSWKNGIAFGIGHGGVEAILIVGFTYISNIIYSFFINSGNEIPYADVLINTPSYMFLLGGLERIFAIALHMALTMVVLEGVIKKQGKYILYAISIHALVDFVAVYNKNIFLIEGFMCLVALISLRFLIRSKSKIKSLSF</sequence>
<feature type="transmembrane region" description="Helical" evidence="1">
    <location>
        <begin position="76"/>
        <end position="102"/>
    </location>
</feature>
<keyword evidence="1" id="KW-0472">Membrane</keyword>
<dbReference type="Proteomes" id="UP001144612">
    <property type="component" value="Unassembled WGS sequence"/>
</dbReference>
<proteinExistence type="predicted"/>
<keyword evidence="2" id="KW-0378">Hydrolase</keyword>
<organism evidence="2 3">
    <name type="scientific">Clostridium brassicae</name>
    <dbReference type="NCBI Taxonomy" id="2999072"/>
    <lineage>
        <taxon>Bacteria</taxon>
        <taxon>Bacillati</taxon>
        <taxon>Bacillota</taxon>
        <taxon>Clostridia</taxon>
        <taxon>Eubacteriales</taxon>
        <taxon>Clostridiaceae</taxon>
        <taxon>Clostridium</taxon>
    </lineage>
</organism>
<keyword evidence="1" id="KW-1133">Transmembrane helix</keyword>
<keyword evidence="3" id="KW-1185">Reference proteome</keyword>
<evidence type="ECO:0000256" key="1">
    <source>
        <dbReference type="SAM" id="Phobius"/>
    </source>
</evidence>
<feature type="transmembrane region" description="Helical" evidence="1">
    <location>
        <begin position="6"/>
        <end position="29"/>
    </location>
</feature>
<evidence type="ECO:0000313" key="3">
    <source>
        <dbReference type="Proteomes" id="UP001144612"/>
    </source>
</evidence>
<name>A0ABT4DDF8_9CLOT</name>
<feature type="transmembrane region" description="Helical" evidence="1">
    <location>
        <begin position="193"/>
        <end position="210"/>
    </location>
</feature>
<dbReference type="GO" id="GO:0008233">
    <property type="term" value="F:peptidase activity"/>
    <property type="evidence" value="ECO:0007669"/>
    <property type="project" value="UniProtKB-KW"/>
</dbReference>
<feature type="transmembrane region" description="Helical" evidence="1">
    <location>
        <begin position="161"/>
        <end position="181"/>
    </location>
</feature>
<keyword evidence="2" id="KW-0645">Protease</keyword>
<dbReference type="PIRSF" id="PIRSF033101">
    <property type="entry name" value="UCP033101"/>
    <property type="match status" value="1"/>
</dbReference>
<dbReference type="RefSeq" id="WP_268061600.1">
    <property type="nucleotide sequence ID" value="NZ_JAPQFJ010000011.1"/>
</dbReference>
<feature type="transmembrane region" description="Helical" evidence="1">
    <location>
        <begin position="36"/>
        <end position="56"/>
    </location>
</feature>
<accession>A0ABT4DDF8</accession>
<protein>
    <submittedName>
        <fullName evidence="2">YhfC family glutamic-type intramembrane protease</fullName>
        <ecNumber evidence="2">3.4.-.-</ecNumber>
    </submittedName>
</protein>
<evidence type="ECO:0000313" key="2">
    <source>
        <dbReference type="EMBL" id="MCY6959176.1"/>
    </source>
</evidence>